<dbReference type="EMBL" id="JAIWYP010000002">
    <property type="protein sequence ID" value="KAH3862691.1"/>
    <property type="molecule type" value="Genomic_DNA"/>
</dbReference>
<reference evidence="1" key="2">
    <citation type="submission" date="2020-11" db="EMBL/GenBank/DDBJ databases">
        <authorList>
            <person name="McCartney M.A."/>
            <person name="Auch B."/>
            <person name="Kono T."/>
            <person name="Mallez S."/>
            <person name="Becker A."/>
            <person name="Gohl D.M."/>
            <person name="Silverstein K.A.T."/>
            <person name="Koren S."/>
            <person name="Bechman K.B."/>
            <person name="Herman A."/>
            <person name="Abrahante J.E."/>
            <person name="Garbe J."/>
        </authorList>
    </citation>
    <scope>NUCLEOTIDE SEQUENCE</scope>
    <source>
        <strain evidence="1">Duluth1</strain>
        <tissue evidence="1">Whole animal</tissue>
    </source>
</reference>
<comment type="caution">
    <text evidence="1">The sequence shown here is derived from an EMBL/GenBank/DDBJ whole genome shotgun (WGS) entry which is preliminary data.</text>
</comment>
<evidence type="ECO:0000313" key="1">
    <source>
        <dbReference type="EMBL" id="KAH3862691.1"/>
    </source>
</evidence>
<accession>A0A9D4LTP4</accession>
<organism evidence="1 2">
    <name type="scientific">Dreissena polymorpha</name>
    <name type="common">Zebra mussel</name>
    <name type="synonym">Mytilus polymorpha</name>
    <dbReference type="NCBI Taxonomy" id="45954"/>
    <lineage>
        <taxon>Eukaryota</taxon>
        <taxon>Metazoa</taxon>
        <taxon>Spiralia</taxon>
        <taxon>Lophotrochozoa</taxon>
        <taxon>Mollusca</taxon>
        <taxon>Bivalvia</taxon>
        <taxon>Autobranchia</taxon>
        <taxon>Heteroconchia</taxon>
        <taxon>Euheterodonta</taxon>
        <taxon>Imparidentia</taxon>
        <taxon>Neoheterodontei</taxon>
        <taxon>Myida</taxon>
        <taxon>Dreissenoidea</taxon>
        <taxon>Dreissenidae</taxon>
        <taxon>Dreissena</taxon>
    </lineage>
</organism>
<proteinExistence type="predicted"/>
<dbReference type="AlphaFoldDB" id="A0A9D4LTP4"/>
<evidence type="ECO:0000313" key="2">
    <source>
        <dbReference type="Proteomes" id="UP000828390"/>
    </source>
</evidence>
<name>A0A9D4LTP4_DREPO</name>
<gene>
    <name evidence="1" type="ORF">DPMN_025664</name>
</gene>
<keyword evidence="2" id="KW-1185">Reference proteome</keyword>
<dbReference type="Proteomes" id="UP000828390">
    <property type="component" value="Unassembled WGS sequence"/>
</dbReference>
<reference evidence="1" key="1">
    <citation type="journal article" date="2019" name="bioRxiv">
        <title>The Genome of the Zebra Mussel, Dreissena polymorpha: A Resource for Invasive Species Research.</title>
        <authorList>
            <person name="McCartney M.A."/>
            <person name="Auch B."/>
            <person name="Kono T."/>
            <person name="Mallez S."/>
            <person name="Zhang Y."/>
            <person name="Obille A."/>
            <person name="Becker A."/>
            <person name="Abrahante J.E."/>
            <person name="Garbe J."/>
            <person name="Badalamenti J.P."/>
            <person name="Herman A."/>
            <person name="Mangelson H."/>
            <person name="Liachko I."/>
            <person name="Sullivan S."/>
            <person name="Sone E.D."/>
            <person name="Koren S."/>
            <person name="Silverstein K.A.T."/>
            <person name="Beckman K.B."/>
            <person name="Gohl D.M."/>
        </authorList>
    </citation>
    <scope>NUCLEOTIDE SEQUENCE</scope>
    <source>
        <strain evidence="1">Duluth1</strain>
        <tissue evidence="1">Whole animal</tissue>
    </source>
</reference>
<sequence length="54" mass="6073">MSAKFRRSSTPTPRDKCGFRLLLWGNGASTGQLEYLRRHSPETMALRHALELGA</sequence>
<protein>
    <submittedName>
        <fullName evidence="1">Uncharacterized protein</fullName>
    </submittedName>
</protein>